<keyword evidence="3" id="KW-1185">Reference proteome</keyword>
<dbReference type="InterPro" id="IPR050834">
    <property type="entry name" value="Glycosyltransf_2"/>
</dbReference>
<evidence type="ECO:0000259" key="1">
    <source>
        <dbReference type="Pfam" id="PF00535"/>
    </source>
</evidence>
<dbReference type="GO" id="GO:0016740">
    <property type="term" value="F:transferase activity"/>
    <property type="evidence" value="ECO:0007669"/>
    <property type="project" value="UniProtKB-KW"/>
</dbReference>
<dbReference type="SUPFAM" id="SSF53448">
    <property type="entry name" value="Nucleotide-diphospho-sugar transferases"/>
    <property type="match status" value="1"/>
</dbReference>
<dbReference type="AlphaFoldDB" id="A0A6M1T1N6"/>
<dbReference type="PANTHER" id="PTHR43685:SF2">
    <property type="entry name" value="GLYCOSYLTRANSFERASE 2-LIKE DOMAIN-CONTAINING PROTEIN"/>
    <property type="match status" value="1"/>
</dbReference>
<accession>A0A6M1T1N6</accession>
<reference evidence="2 3" key="1">
    <citation type="submission" date="2020-02" db="EMBL/GenBank/DDBJ databases">
        <title>Balneolaceae bacterium YR4-1, complete genome.</title>
        <authorList>
            <person name="Li Y."/>
            <person name="Wu S."/>
        </authorList>
    </citation>
    <scope>NUCLEOTIDE SEQUENCE [LARGE SCALE GENOMIC DNA]</scope>
    <source>
        <strain evidence="2 3">YR4-1</strain>
    </source>
</reference>
<comment type="caution">
    <text evidence="2">The sequence shown here is derived from an EMBL/GenBank/DDBJ whole genome shotgun (WGS) entry which is preliminary data.</text>
</comment>
<proteinExistence type="predicted"/>
<keyword evidence="2" id="KW-0808">Transferase</keyword>
<sequence>MNQNPEVSFIICTYNRADYLDDTLSSLLEFGNPDFTYEIVVIDNNSTDNTPQTAKKFDSLASEKGIELNYYKEEKQGLSYARNRGIGEAKAKHVVFFDDDIRATKSLIPSWCSFFRQHPEATAAGGKIHVQFDAPRPKWMSHFLLPLLGHHDLGSGQKKYPSNKYPFGGNMGFDKTIFERIGLFDTDLGRKGKQLNAAEEKELFQRIRKNSIPIHYLPGAFLYHRVGRERLTIDFVRKQALGLGSSMKMQLNEASFSEFLKNWLLELGKFLATVPIGLGYLISLQGAKTKLLFQFRYWIWKGYREET</sequence>
<evidence type="ECO:0000313" key="3">
    <source>
        <dbReference type="Proteomes" id="UP000473278"/>
    </source>
</evidence>
<dbReference type="EMBL" id="JAALLT010000005">
    <property type="protein sequence ID" value="NGP78026.1"/>
    <property type="molecule type" value="Genomic_DNA"/>
</dbReference>
<dbReference type="Gene3D" id="3.90.550.10">
    <property type="entry name" value="Spore Coat Polysaccharide Biosynthesis Protein SpsA, Chain A"/>
    <property type="match status" value="1"/>
</dbReference>
<gene>
    <name evidence="2" type="ORF">G3570_15360</name>
</gene>
<dbReference type="RefSeq" id="WP_165143761.1">
    <property type="nucleotide sequence ID" value="NZ_JAALLT010000005.1"/>
</dbReference>
<feature type="domain" description="Glycosyltransferase 2-like" evidence="1">
    <location>
        <begin position="8"/>
        <end position="181"/>
    </location>
</feature>
<name>A0A6M1T1N6_9BACT</name>
<organism evidence="2 3">
    <name type="scientific">Halalkalibaculum roseum</name>
    <dbReference type="NCBI Taxonomy" id="2709311"/>
    <lineage>
        <taxon>Bacteria</taxon>
        <taxon>Pseudomonadati</taxon>
        <taxon>Balneolota</taxon>
        <taxon>Balneolia</taxon>
        <taxon>Balneolales</taxon>
        <taxon>Balneolaceae</taxon>
        <taxon>Halalkalibaculum</taxon>
    </lineage>
</organism>
<evidence type="ECO:0000313" key="2">
    <source>
        <dbReference type="EMBL" id="NGP78026.1"/>
    </source>
</evidence>
<protein>
    <submittedName>
        <fullName evidence="2">Glycosyltransferase family 2 protein</fullName>
    </submittedName>
</protein>
<dbReference type="CDD" id="cd00761">
    <property type="entry name" value="Glyco_tranf_GTA_type"/>
    <property type="match status" value="1"/>
</dbReference>
<dbReference type="Pfam" id="PF00535">
    <property type="entry name" value="Glycos_transf_2"/>
    <property type="match status" value="1"/>
</dbReference>
<dbReference type="PANTHER" id="PTHR43685">
    <property type="entry name" value="GLYCOSYLTRANSFERASE"/>
    <property type="match status" value="1"/>
</dbReference>
<dbReference type="InterPro" id="IPR001173">
    <property type="entry name" value="Glyco_trans_2-like"/>
</dbReference>
<dbReference type="InterPro" id="IPR029044">
    <property type="entry name" value="Nucleotide-diphossugar_trans"/>
</dbReference>
<dbReference type="Proteomes" id="UP000473278">
    <property type="component" value="Unassembled WGS sequence"/>
</dbReference>